<dbReference type="Proteomes" id="UP001367676">
    <property type="component" value="Unassembled WGS sequence"/>
</dbReference>
<keyword evidence="10" id="KW-0969">Cilium</keyword>
<dbReference type="GO" id="GO:0008569">
    <property type="term" value="F:minus-end-directed microtubule motor activity"/>
    <property type="evidence" value="ECO:0007669"/>
    <property type="project" value="InterPro"/>
</dbReference>
<dbReference type="InterPro" id="IPR043157">
    <property type="entry name" value="Dynein_AAA1S"/>
</dbReference>
<dbReference type="InterPro" id="IPR041466">
    <property type="entry name" value="Dynein_AAA5_ext"/>
</dbReference>
<dbReference type="GO" id="GO:0005858">
    <property type="term" value="C:axonemal dynein complex"/>
    <property type="evidence" value="ECO:0007669"/>
    <property type="project" value="TreeGrafter"/>
</dbReference>
<keyword evidence="11" id="KW-0505">Motor protein</keyword>
<dbReference type="FunFam" id="1.20.920.30:FF:000004">
    <property type="entry name" value="Dynein axonemal heavy chain 5"/>
    <property type="match status" value="1"/>
</dbReference>
<keyword evidence="4" id="KW-0493">Microtubule</keyword>
<comment type="caution">
    <text evidence="17">The sequence shown here is derived from an EMBL/GenBank/DDBJ whole genome shotgun (WGS) entry which is preliminary data.</text>
</comment>
<dbReference type="InterPro" id="IPR035706">
    <property type="entry name" value="AAA_9"/>
</dbReference>
<dbReference type="InterPro" id="IPR027417">
    <property type="entry name" value="P-loop_NTPase"/>
</dbReference>
<dbReference type="InterPro" id="IPR041228">
    <property type="entry name" value="Dynein_C"/>
</dbReference>
<gene>
    <name evidence="17" type="ORF">V9T40_010395</name>
</gene>
<dbReference type="Gene3D" id="3.40.50.300">
    <property type="entry name" value="P-loop containing nucleotide triphosphate hydrolases"/>
    <property type="match status" value="5"/>
</dbReference>
<keyword evidence="7" id="KW-0067">ATP-binding</keyword>
<dbReference type="Pfam" id="PF17852">
    <property type="entry name" value="Dynein_AAA_lid"/>
    <property type="match status" value="1"/>
</dbReference>
<dbReference type="Pfam" id="PF08385">
    <property type="entry name" value="DHC_N1"/>
    <property type="match status" value="1"/>
</dbReference>
<feature type="compositionally biased region" description="Basic and acidic residues" evidence="15">
    <location>
        <begin position="24"/>
        <end position="40"/>
    </location>
</feature>
<dbReference type="Gene3D" id="6.10.140.1060">
    <property type="match status" value="1"/>
</dbReference>
<feature type="domain" description="AAA+ ATPase" evidence="16">
    <location>
        <begin position="2297"/>
        <end position="2426"/>
    </location>
</feature>
<dbReference type="FunFam" id="3.10.490.20:FF:000003">
    <property type="entry name" value="Dynein heavy chain 5, axonemal"/>
    <property type="match status" value="1"/>
</dbReference>
<evidence type="ECO:0000256" key="7">
    <source>
        <dbReference type="ARBA" id="ARBA00022840"/>
    </source>
</evidence>
<evidence type="ECO:0000313" key="17">
    <source>
        <dbReference type="EMBL" id="KAK7578190.1"/>
    </source>
</evidence>
<dbReference type="Gene3D" id="1.20.920.20">
    <property type="match status" value="1"/>
</dbReference>
<dbReference type="InterPro" id="IPR024743">
    <property type="entry name" value="Dynein_HC_stalk"/>
</dbReference>
<dbReference type="FunFam" id="3.40.50.300:FF:000049">
    <property type="entry name" value="Dynein, axonemal, heavy chain 5"/>
    <property type="match status" value="1"/>
</dbReference>
<dbReference type="FunFam" id="1.10.287.2620:FF:000003">
    <property type="entry name" value="Dynein, axonemal, heavy chain 5"/>
    <property type="match status" value="1"/>
</dbReference>
<dbReference type="Gene3D" id="1.20.1270.280">
    <property type="match status" value="1"/>
</dbReference>
<dbReference type="Gene3D" id="1.10.8.710">
    <property type="match status" value="1"/>
</dbReference>
<name>A0AAN9TCL7_9HEMI</name>
<evidence type="ECO:0000256" key="8">
    <source>
        <dbReference type="ARBA" id="ARBA00023017"/>
    </source>
</evidence>
<dbReference type="InterPro" id="IPR043160">
    <property type="entry name" value="Dynein_C_barrel"/>
</dbReference>
<keyword evidence="12" id="KW-0206">Cytoskeleton</keyword>
<dbReference type="InterPro" id="IPR013602">
    <property type="entry name" value="Dynein_heavy_linker"/>
</dbReference>
<proteinExistence type="inferred from homology"/>
<dbReference type="FunFam" id="1.20.1270.280:FF:000002">
    <property type="entry name" value="Dynein heavy chain 5, axonemal"/>
    <property type="match status" value="1"/>
</dbReference>
<dbReference type="InterPro" id="IPR013594">
    <property type="entry name" value="Dynein_heavy_tail"/>
</dbReference>
<dbReference type="FunFam" id="1.10.8.710:FF:000003">
    <property type="entry name" value="Dynein axonemal heavy chain 5"/>
    <property type="match status" value="1"/>
</dbReference>
<dbReference type="PANTHER" id="PTHR46532">
    <property type="entry name" value="MALE FERTILITY FACTOR KL5"/>
    <property type="match status" value="1"/>
</dbReference>
<evidence type="ECO:0000256" key="6">
    <source>
        <dbReference type="ARBA" id="ARBA00022741"/>
    </source>
</evidence>
<evidence type="ECO:0000313" key="18">
    <source>
        <dbReference type="Proteomes" id="UP001367676"/>
    </source>
</evidence>
<dbReference type="GO" id="GO:0051959">
    <property type="term" value="F:dynein light intermediate chain binding"/>
    <property type="evidence" value="ECO:0007669"/>
    <property type="project" value="InterPro"/>
</dbReference>
<evidence type="ECO:0000256" key="15">
    <source>
        <dbReference type="SAM" id="MobiDB-lite"/>
    </source>
</evidence>
<dbReference type="FunFam" id="3.20.180.20:FF:000001">
    <property type="entry name" value="Dynein axonemal heavy chain 5"/>
    <property type="match status" value="1"/>
</dbReference>
<dbReference type="Pfam" id="PF12777">
    <property type="entry name" value="MT"/>
    <property type="match status" value="1"/>
</dbReference>
<dbReference type="FunFam" id="1.20.920.20:FF:000004">
    <property type="entry name" value="Dynein axonemal heavy chain 5"/>
    <property type="match status" value="1"/>
</dbReference>
<evidence type="ECO:0000259" key="16">
    <source>
        <dbReference type="SMART" id="SM00382"/>
    </source>
</evidence>
<dbReference type="Gene3D" id="1.20.140.100">
    <property type="entry name" value="Dynein heavy chain, N-terminal domain 2"/>
    <property type="match status" value="1"/>
</dbReference>
<keyword evidence="3" id="KW-0963">Cytoplasm</keyword>
<evidence type="ECO:0000256" key="11">
    <source>
        <dbReference type="ARBA" id="ARBA00023175"/>
    </source>
</evidence>
<comment type="similarity">
    <text evidence="2">Belongs to the dynein heavy chain family.</text>
</comment>
<dbReference type="GO" id="GO:0045505">
    <property type="term" value="F:dynein intermediate chain binding"/>
    <property type="evidence" value="ECO:0007669"/>
    <property type="project" value="InterPro"/>
</dbReference>
<dbReference type="Gene3D" id="1.10.8.720">
    <property type="entry name" value="Region D6 of dynein motor"/>
    <property type="match status" value="1"/>
</dbReference>
<dbReference type="Pfam" id="PF18198">
    <property type="entry name" value="AAA_lid_11"/>
    <property type="match status" value="1"/>
</dbReference>
<dbReference type="GO" id="GO:0005874">
    <property type="term" value="C:microtubule"/>
    <property type="evidence" value="ECO:0007669"/>
    <property type="project" value="UniProtKB-KW"/>
</dbReference>
<dbReference type="FunFam" id="1.10.8.720:FF:000004">
    <property type="entry name" value="Dynein heavy chain 5, axonemal"/>
    <property type="match status" value="1"/>
</dbReference>
<dbReference type="InterPro" id="IPR042219">
    <property type="entry name" value="AAA_lid_11_sf"/>
</dbReference>
<dbReference type="Gene3D" id="3.10.490.20">
    <property type="match status" value="1"/>
</dbReference>
<feature type="region of interest" description="Disordered" evidence="15">
    <location>
        <begin position="1"/>
        <end position="40"/>
    </location>
</feature>
<keyword evidence="6" id="KW-0547">Nucleotide-binding</keyword>
<dbReference type="InterPro" id="IPR003593">
    <property type="entry name" value="AAA+_ATPase"/>
</dbReference>
<dbReference type="InterPro" id="IPR041658">
    <property type="entry name" value="AAA_lid_11"/>
</dbReference>
<dbReference type="Pfam" id="PF25007">
    <property type="entry name" value="DYH2-5-8_CC"/>
    <property type="match status" value="1"/>
</dbReference>
<dbReference type="FunFam" id="3.40.50.300:FF:000044">
    <property type="entry name" value="Dynein heavy chain 5, axonemal"/>
    <property type="match status" value="1"/>
</dbReference>
<reference evidence="17 18" key="1">
    <citation type="submission" date="2024-03" db="EMBL/GenBank/DDBJ databases">
        <title>Adaptation during the transition from Ophiocordyceps entomopathogen to insect associate is accompanied by gene loss and intensified selection.</title>
        <authorList>
            <person name="Ward C.M."/>
            <person name="Onetto C.A."/>
            <person name="Borneman A.R."/>
        </authorList>
    </citation>
    <scope>NUCLEOTIDE SEQUENCE [LARGE SCALE GENOMIC DNA]</scope>
    <source>
        <strain evidence="17">AWRI1</strain>
        <tissue evidence="17">Single Adult Female</tissue>
    </source>
</reference>
<evidence type="ECO:0000256" key="3">
    <source>
        <dbReference type="ARBA" id="ARBA00022490"/>
    </source>
</evidence>
<protein>
    <recommendedName>
        <fullName evidence="16">AAA+ ATPase domain-containing protein</fullName>
    </recommendedName>
</protein>
<dbReference type="Gene3D" id="1.10.472.130">
    <property type="match status" value="1"/>
</dbReference>
<dbReference type="InterPro" id="IPR024317">
    <property type="entry name" value="Dynein_heavy_chain_D4_dom"/>
</dbReference>
<keyword evidence="13" id="KW-0966">Cell projection</keyword>
<dbReference type="InterPro" id="IPR035699">
    <property type="entry name" value="AAA_6"/>
</dbReference>
<keyword evidence="9 14" id="KW-0175">Coiled coil</keyword>
<dbReference type="InterPro" id="IPR042222">
    <property type="entry name" value="Dynein_2_N"/>
</dbReference>
<feature type="compositionally biased region" description="Basic and acidic residues" evidence="15">
    <location>
        <begin position="1"/>
        <end position="14"/>
    </location>
</feature>
<dbReference type="Pfam" id="PF17857">
    <property type="entry name" value="AAA_lid_1"/>
    <property type="match status" value="1"/>
</dbReference>
<evidence type="ECO:0000256" key="13">
    <source>
        <dbReference type="ARBA" id="ARBA00023273"/>
    </source>
</evidence>
<keyword evidence="18" id="KW-1185">Reference proteome</keyword>
<dbReference type="Gene3D" id="1.10.287.2620">
    <property type="match status" value="1"/>
</dbReference>
<dbReference type="Pfam" id="PF12775">
    <property type="entry name" value="AAA_7"/>
    <property type="match status" value="1"/>
</dbReference>
<evidence type="ECO:0000256" key="5">
    <source>
        <dbReference type="ARBA" id="ARBA00022737"/>
    </source>
</evidence>
<dbReference type="Pfam" id="PF08393">
    <property type="entry name" value="DHC_N2"/>
    <property type="match status" value="1"/>
</dbReference>
<dbReference type="InterPro" id="IPR026983">
    <property type="entry name" value="DHC"/>
</dbReference>
<evidence type="ECO:0000256" key="1">
    <source>
        <dbReference type="ARBA" id="ARBA00004430"/>
    </source>
</evidence>
<dbReference type="SMART" id="SM00382">
    <property type="entry name" value="AAA"/>
    <property type="match status" value="3"/>
</dbReference>
<keyword evidence="8" id="KW-0243">Dynein</keyword>
<feature type="domain" description="AAA+ ATPase" evidence="16">
    <location>
        <begin position="2018"/>
        <end position="2162"/>
    </location>
</feature>
<feature type="coiled-coil region" evidence="14">
    <location>
        <begin position="3275"/>
        <end position="3309"/>
    </location>
</feature>
<dbReference type="EMBL" id="JBBCAQ010000035">
    <property type="protein sequence ID" value="KAK7578190.1"/>
    <property type="molecule type" value="Genomic_DNA"/>
</dbReference>
<dbReference type="FunFam" id="3.40.50.300:FF:000320">
    <property type="entry name" value="Dynein, axonemal, heavy chain 5"/>
    <property type="match status" value="1"/>
</dbReference>
<dbReference type="Pfam" id="PF12781">
    <property type="entry name" value="AAA_9"/>
    <property type="match status" value="1"/>
</dbReference>
<dbReference type="GO" id="GO:0097729">
    <property type="term" value="C:9+2 motile cilium"/>
    <property type="evidence" value="ECO:0007669"/>
    <property type="project" value="UniProtKB-ARBA"/>
</dbReference>
<sequence length="4690" mass="542155">MFVRNQKHDSANDSEKEDSEDDENHQQKRREECERKARRGEMDPRLEFTFQLLTDTTGLTRSEVMDNVFEGNMLDEINLLFLPHQRTKLMWFYQEVDENDSNSPFDGSKLNRLPSTLPKIIGAMPSSIPRKKKLFLTDGTTVPLTGICVYMLRLSNSKPLPEEGFHKDLFCGVLNAADIGLVTCIQRILEYIFMPAISYSSSGGDDEDLASPMVRNQLLPSLRSFCSALKVCEEVCQQTNIFENTLNLSSRLSTPIDIKNFISQPERLNLLETCVKEWMKKLQGVINECEQLRTESDASRPQDELEYWKKRCAQFSQIVTGIRSDEVQMSVQCLTQAHSKLVKQWDELETKITIYYNEARDNAKFIQVMEKCCHSLYLQDPVKMKDSIMSLLQTVKLIHNVSQFYNTPERISSLMIKITNQMIETCKQYITSRNSENIWKQDRIQVCQKLNDCIRLNSVYHSSYALVQQQNTPVVSTNSRRFQFSENYVFGKFDAFCNRLKKIMSLFDLIEDYDELFETRMEGLLLGEALDEAVKTFNEAKKVVTSKNYDYLNQKDNEFDHDYDEFISKTDALKEHIGSTIEETFADIWETRHGYKFLIRFEKISEKIPLKKLEEKYDRVIKFCEKEIENILKIFRKQKHDPPLARTFPPLAGRIKWARSLKCRINDLLTEALQHAILKSLPATSELNKKYNIAISALTSYEEDIVQTWVNHNVWIVEDCLQQTLLKMNSENGQLSVNLDHRITMLIRETECMAKMQLPVPTVTMAIFSKREYFMHINDSLKFLLANFLKAVSNVRHEVRPLLLPHLVQLVSLFSPAMHTITWIQSTWENFMNDTGKAIKDFEILVDRVHDIFENRVLHVLDSMNLVNLHILPEESPWTMDQFHEKMEDKCIQGALELNKKSLMVEEAIEDIIILVQKMSFQKSLDYQNSFTDGIVDGEDKSLATGDITPSSGQQQQQQQQQQEWNIIYECYENPYSLMYANNTLSKVMNDVVMNAVSEIRRCYSRKIVDILAKVTKKSIDEIRQKFNTDADGVPLLHLNAVLKIPNIIISPNINEVQECLVQVGKFISDVPKGVVQWTAGKTQQKKWKHFLEAKGDYDTEGDLFHRFNKSVKQETNLIVTLPEDPRTRRRRLYKLASEPKVKFPYQGRNFYSQTFDNKEVVKASSLLSNCCNQMKLELKSFIEQWSQFKILWENDTYEKKDVNNINLMDSETAFRQHYELESELKLLPDSKVFGAAFVISIDRLKFGLLTEIKTCNNRISQCLRKKYRREMDYVYALINEMERKLERPIRDLDDVRLVMDVLKKIREQEIDMELKIEPIEEAFNLISRSELPLDREDLEQVDNLRYTWQHLLARAMDVNLMLLKMQPHFEEELRQNLDKFSKDSEEYCHQYHTTGPMCPGLQPREASDRLILFQNRFDGMWRKLQTYQSGEELFGLPVTDYPELSQIRKELNLLQKLYKLYNDVIDRVSSYYDIPWNDVNIEEINNELMEFQNRCRKLPKGLKEWPAFHALKRTIDDFNDMCPLLELMANKAMKQRHWHRIMEVTSYNFDLESEGFCLKNILEAPLLKYKEDIEDICISAMKEKDIEAKLRQVTNEWSVHELTFMMFNNRGELLLRGDTTAETIGHLEDSLMVLGSLLSNRYNAPFRKQIQTWVNDLSNTNEILERWLLVQNMWVYLEAVFVGGDIAKQLPKEAKRFSKIDKSWQKIMQRAHETPGVVACCVGDDMLKQLLPHLQEQLELCQKSLSGYLERKRTMFPRFFFVSDPALLEILGQASDSHTIQNHLMSIFDNTRAVKFHEVDYNKITAIVSSEGEVIQLERAVRAEGSVETWLTSLLNTSQQSIHSIIRNAFTMMSDPNFSILPFLEKMPAQIGILAIQMLWTRDAEAALMQARLDKKIMQVTNNRFLELLNTLIDQTTRNLTKLERIKFETLITIHVHQRDIFDMMCRLNVRSVNDFEWLKQSRFYFKEDLDKTWISITDVTFSYQNEYLGCTDRLVITPLTDRCYITLAQALSMSMGGSPCGPAGTGKTETVKDMGKTLAKYVVVFNCSDQMDYRGLGRIYKGLSQSGTWGCFDEFNRIELPVLSVAAQQVSTVLNARKEKKKQFIFTDGDTVGMNPEFGIFITMNPGYAGRKELPENLKIQFRTVAMMVPDRQIIIRVKLASCGFLENITLARKFYTLYKLCEEQLTKQVHYDFGLRNILSVLRSLGAAKRVNSKDTESTIVMRVLRDMNLSKLIDEDEPLFISLVADLFPSQTIEKTSYPELEERIEQEVEKSGLIYHTPWVLKLIQLYETQRVRHGIMVLGPTGAGKTTCIQTLMKALSNYEEHYREMRMNPKAITAAQMFGRLDVATNDWTDGIFSTLWRKTLKLRKGEHVWLVLDGPVDSIWIENLNSVLDDNKTLTLANGDRLPMAATVKVIFEPENIDNASPATVSRNGMVYMSSSGLDWSPVFNAWLKHRHSSEVSVLQHLFEESFPTSYAWCVHNFKFVMKVLQCNIIQQILIILQGLIAWHIHEAQNKDNHHLDEIEESESRVTKDSEKHTLSAEHLHRLYIFSLGWGIGAFLENDDRRQYDEFLRNKFTSYDFPEPFDINISVFDFYVNIEGYWEAWNSMITNYVYPETSTPDYSQIMIPIVDNIRIDYLIACVCKQEISVLLIGEQGVGKTVMMKSFMKKANPEHHLSRSFNFSSATTPYQFQKTIESYVEKRMGSTFGPSGNRKMTVFIDDINLPYINEWGDQVTNEIVRQTMDMKGFYSLEKPGEFNTLVDILFVAAMAQPGGGRNDIPARLKRQFCIVNCTLPSNESIDKIFRIMGEGHYNVKRGFISEVRNLVKKLVPLTRKLWQKVRTTLLPTPAKFHYIFSLRDLSRIWQGMIGTLSTVIDSEKVLMLLWKHECTRVFADRFTVSSDKEWFDEAFSNLIQEQLGPSYFEMAKLDPVYVDFMRDAPEPTGEEGEEADMELPKVYEPVYRTEELRERLDMFLSQYNEMVRGAGMDLVFFPDAMLHLIKISRVIRHPRGNVMLIGVGGSGKQSLTKLASFIAGYKTFQISLTRSYNITNFLEDLKLLYRTCGVQGKGTTFIFTDQDIKEEGFLEYLNNILSSGVISNLFTRDEQAEIISELTPIMKRENPKRTLTQENVMEYFMQRTLQNLHVVFCFSPVGERFRNRVMQFPALVSGCTVDWFQPWPKDALVEVASHFLSDFEIECTQEVKKELVDALGLIQDIVSNTSVEYFQRFRRATHVTPKSYLNFINGYKNIYMRKQQELAEGARRMEVGLAKLEEASVSVELLKQDLAVMEKELAEATQKAEMVLSEVTERARQAELVKNQVMKVKEKAEILVASIAKEKLLAEEKLEAAKPALMEAEAALNTIKPAHIATVRKLGRPPHLIMRIMDCVLILFLRRLHPVIGDTAAPCPKPSWAESLKMMASTTFLLQLQNYPKDVINNEMVELLQPYFEMEDYNMDTAKRVCGDVAGLLSWTKAMAFFHSVNREVLPLKATLALQEARLKLAMDDLSKTEKELSDKEQALNQVKAQYDAAVSEKQRLTDAANVCLRKMTAATALINGLGGEKIRWTRQSKEFKKQHGRLVGDVLLATGFLSYCGPYNQEFRSRLVKSWMKVLKTHDIPFTENLNITNMLVESATVSEWTLQGLPNDELSVQNALIITKSSSYSLLIDPQGQGKMWIKNKEMNNELQITSLNHKYFRNHLEDSLSLGRPLLIEDVGEELDPVIDNVLEKNFIKSGSIEKVVVGDKETDVMPGFMLYVTTKLPNPAYSPEISAKTSIIDFTVTMQGLEDQLLGRVISTEKSDLESERMALFESVIKNQRTMKELESNLLHRLTSSQGSLVDDEALIEVLQETKTTAEEVNAKLQVSEQTEKKIMIAREEYRAVAARGSILYFLIVEMGNVNVMYQNSLKQFLNIFDDSITKSMKSLNTEERIENILKYLTYEVWRFTQRSLYEKHKLLFTLMLAMKIDCHKGKITHEEFMTFIKGGASLDLNAVTPKPFRWILDITWLNLVEISKLSIFSTILQKIKQNEKEWRIWYEKERPEEEEIPCNYGKTLDVFRKLLLIRSWSPDRTLSQAKKYISESLGYEYGESSILNLENTLEESEPQTPLICLLSIGSDPTTQIQSLAKSKSIVLRSVSMGQGQEIIARQLISDAMGSGEWVLLQNIHLSLPFCAEVMDSLTDNEPVHECFRIWLTTEVHNQFPIGLLQMSIKFTNEPPQGIRSSLKRTYQNITQDFLDYSTQPQWPPLLYAVAFLHTVVQERRKFGPLGWNVAYEFNEADFLASVQFIQNHLDDMDPRKGISWPTVCYMLGEVQYGGRVTDDFDKRLLTTFTQVWFCDILLRNGFEFFKGYKVPSTRNIQGYMDYINSLPLIDSPEVFGLHPNADITYQINTAKGILDTILNVQPKEGGVQGGETRESVVYKLAEDMLQKLPKPYNSFEVREALQRMGALLPMNIFLRQEIDRMQKVIVEVNTTLMNLKLAIDGTIIMSRSLKEALDAMYDARIPQAWRKVSWESATLGFWFTELLERDIQFRKWCNHGRPSVFWMTGFFNPQGFLTAMRQEVTRAHKGWALDSVVLQNEITRNNKEDITTPPAEGVYVHGLFLEGASLDRRTGKLMESKPKVLYEQMPVIHIRAVNTTAGKDPRIYECPIYRKPQRNDYNYIGSIDFETEINPRHWTLRGVALLCDIK</sequence>
<feature type="coiled-coil region" evidence="14">
    <location>
        <begin position="3495"/>
        <end position="3543"/>
    </location>
</feature>
<dbReference type="InterPro" id="IPR004273">
    <property type="entry name" value="Dynein_heavy_D6_P-loop"/>
</dbReference>
<dbReference type="PANTHER" id="PTHR46532:SF4">
    <property type="entry name" value="AAA+ ATPASE DOMAIN-CONTAINING PROTEIN"/>
    <property type="match status" value="1"/>
</dbReference>
<dbReference type="FunFam" id="1.20.140.100:FF:000003">
    <property type="entry name" value="Dynein, axonemal, heavy chain 5"/>
    <property type="match status" value="1"/>
</dbReference>
<accession>A0AAN9TCL7</accession>
<evidence type="ECO:0000256" key="10">
    <source>
        <dbReference type="ARBA" id="ARBA00023069"/>
    </source>
</evidence>
<dbReference type="FunFam" id="3.40.50.300:FF:001221">
    <property type="entry name" value="Axonemal dynein heavy chain 8"/>
    <property type="match status" value="1"/>
</dbReference>
<evidence type="ECO:0000256" key="9">
    <source>
        <dbReference type="ARBA" id="ARBA00023054"/>
    </source>
</evidence>
<dbReference type="InterPro" id="IPR056759">
    <property type="entry name" value="DYH2-5-8_CC"/>
</dbReference>
<dbReference type="FunFam" id="3.40.50.300:FF:000543">
    <property type="entry name" value="Dynein axonemal heavy chain 5"/>
    <property type="match status" value="1"/>
</dbReference>
<dbReference type="FunFam" id="1.10.8.1220:FF:000001">
    <property type="entry name" value="Dynein axonemal heavy chain 5"/>
    <property type="match status" value="1"/>
</dbReference>
<keyword evidence="5" id="KW-0677">Repeat</keyword>
<dbReference type="Pfam" id="PF12780">
    <property type="entry name" value="AAA_8"/>
    <property type="match status" value="1"/>
</dbReference>
<dbReference type="Pfam" id="PF18199">
    <property type="entry name" value="Dynein_C"/>
    <property type="match status" value="1"/>
</dbReference>
<evidence type="ECO:0000256" key="4">
    <source>
        <dbReference type="ARBA" id="ARBA00022701"/>
    </source>
</evidence>
<dbReference type="Gene3D" id="1.20.920.30">
    <property type="match status" value="1"/>
</dbReference>
<evidence type="ECO:0000256" key="14">
    <source>
        <dbReference type="SAM" id="Coils"/>
    </source>
</evidence>
<comment type="subcellular location">
    <subcellularLocation>
        <location evidence="1">Cytoplasm</location>
        <location evidence="1">Cytoskeleton</location>
        <location evidence="1">Cilium axoneme</location>
    </subcellularLocation>
</comment>
<evidence type="ECO:0000256" key="2">
    <source>
        <dbReference type="ARBA" id="ARBA00008887"/>
    </source>
</evidence>
<evidence type="ECO:0000256" key="12">
    <source>
        <dbReference type="ARBA" id="ARBA00023212"/>
    </source>
</evidence>
<dbReference type="SUPFAM" id="SSF52540">
    <property type="entry name" value="P-loop containing nucleoside triphosphate hydrolases"/>
    <property type="match status" value="4"/>
</dbReference>
<dbReference type="FunFam" id="3.40.50.300:FF:002141">
    <property type="entry name" value="Dynein heavy chain"/>
    <property type="match status" value="1"/>
</dbReference>
<dbReference type="Pfam" id="PF12774">
    <property type="entry name" value="AAA_6"/>
    <property type="match status" value="1"/>
</dbReference>
<dbReference type="FunFam" id="1.20.58.1120:FF:000004">
    <property type="entry name" value="Dynein axonemal heavy chain 5"/>
    <property type="match status" value="1"/>
</dbReference>
<dbReference type="InterPro" id="IPR042228">
    <property type="entry name" value="Dynein_linker_3"/>
</dbReference>
<dbReference type="Gene3D" id="1.10.8.1220">
    <property type="match status" value="1"/>
</dbReference>
<dbReference type="Gene3D" id="3.20.180.20">
    <property type="entry name" value="Dynein heavy chain, N-terminal domain 2"/>
    <property type="match status" value="1"/>
</dbReference>
<dbReference type="Pfam" id="PF03028">
    <property type="entry name" value="Dynein_heavy"/>
    <property type="match status" value="1"/>
</dbReference>
<feature type="domain" description="AAA+ ATPase" evidence="16">
    <location>
        <begin position="2649"/>
        <end position="2797"/>
    </location>
</feature>
<dbReference type="GO" id="GO:0005524">
    <property type="term" value="F:ATP binding"/>
    <property type="evidence" value="ECO:0007669"/>
    <property type="project" value="UniProtKB-KW"/>
</dbReference>
<dbReference type="InterPro" id="IPR041589">
    <property type="entry name" value="DNAH3_AAA_lid_1"/>
</dbReference>
<dbReference type="GO" id="GO:0007018">
    <property type="term" value="P:microtubule-based movement"/>
    <property type="evidence" value="ECO:0007669"/>
    <property type="project" value="InterPro"/>
</dbReference>
<organism evidence="17 18">
    <name type="scientific">Parthenolecanium corni</name>
    <dbReference type="NCBI Taxonomy" id="536013"/>
    <lineage>
        <taxon>Eukaryota</taxon>
        <taxon>Metazoa</taxon>
        <taxon>Ecdysozoa</taxon>
        <taxon>Arthropoda</taxon>
        <taxon>Hexapoda</taxon>
        <taxon>Insecta</taxon>
        <taxon>Pterygota</taxon>
        <taxon>Neoptera</taxon>
        <taxon>Paraneoptera</taxon>
        <taxon>Hemiptera</taxon>
        <taxon>Sternorrhyncha</taxon>
        <taxon>Coccoidea</taxon>
        <taxon>Coccidae</taxon>
        <taxon>Parthenolecanium</taxon>
    </lineage>
</organism>
<dbReference type="Gene3D" id="1.20.58.1120">
    <property type="match status" value="1"/>
</dbReference>